<dbReference type="SMART" id="SM00192">
    <property type="entry name" value="LDLa"/>
    <property type="match status" value="5"/>
</dbReference>
<feature type="domain" description="EGF-like" evidence="11">
    <location>
        <begin position="920"/>
        <end position="956"/>
    </location>
</feature>
<comment type="caution">
    <text evidence="14">The sequence shown here is derived from an EMBL/GenBank/DDBJ whole genome shotgun (WGS) entry which is preliminary data.</text>
</comment>
<keyword evidence="6 10" id="KW-0472">Membrane</keyword>
<dbReference type="Pfam" id="PF00057">
    <property type="entry name" value="Ldl_recept_a"/>
    <property type="match status" value="1"/>
</dbReference>
<dbReference type="Proteomes" id="UP000663877">
    <property type="component" value="Unassembled WGS sequence"/>
</dbReference>
<dbReference type="Gene3D" id="2.10.25.10">
    <property type="entry name" value="Laminin"/>
    <property type="match status" value="1"/>
</dbReference>
<dbReference type="InterPro" id="IPR000742">
    <property type="entry name" value="EGF"/>
</dbReference>
<dbReference type="CDD" id="cd00112">
    <property type="entry name" value="LDLa"/>
    <property type="match status" value="1"/>
</dbReference>
<dbReference type="CDD" id="cd00054">
    <property type="entry name" value="EGF_CA"/>
    <property type="match status" value="1"/>
</dbReference>
<feature type="disulfide bond" evidence="8">
    <location>
        <begin position="1024"/>
        <end position="1033"/>
    </location>
</feature>
<evidence type="ECO:0000259" key="12">
    <source>
        <dbReference type="PROSITE" id="PS50262"/>
    </source>
</evidence>
<dbReference type="PANTHER" id="PTHR24049">
    <property type="entry name" value="CRUMBS FAMILY MEMBER"/>
    <property type="match status" value="1"/>
</dbReference>
<evidence type="ECO:0000256" key="4">
    <source>
        <dbReference type="ARBA" id="ARBA00022737"/>
    </source>
</evidence>
<reference evidence="14" key="1">
    <citation type="submission" date="2021-02" db="EMBL/GenBank/DDBJ databases">
        <authorList>
            <person name="Nowell W R."/>
        </authorList>
    </citation>
    <scope>NUCLEOTIDE SEQUENCE</scope>
</reference>
<evidence type="ECO:0000313" key="13">
    <source>
        <dbReference type="EMBL" id="CAF1040346.1"/>
    </source>
</evidence>
<feature type="transmembrane region" description="Helical" evidence="10">
    <location>
        <begin position="1293"/>
        <end position="1317"/>
    </location>
</feature>
<feature type="transmembrane region" description="Helical" evidence="10">
    <location>
        <begin position="1258"/>
        <end position="1281"/>
    </location>
</feature>
<dbReference type="GO" id="GO:0016020">
    <property type="term" value="C:membrane"/>
    <property type="evidence" value="ECO:0007669"/>
    <property type="project" value="UniProtKB-SubCell"/>
</dbReference>
<dbReference type="PROSITE" id="PS50026">
    <property type="entry name" value="EGF_3"/>
    <property type="match status" value="2"/>
</dbReference>
<keyword evidence="4" id="KW-0677">Repeat</keyword>
<evidence type="ECO:0000313" key="14">
    <source>
        <dbReference type="EMBL" id="CAF1103600.1"/>
    </source>
</evidence>
<keyword evidence="7 8" id="KW-1015">Disulfide bond</keyword>
<keyword evidence="5 10" id="KW-1133">Transmembrane helix</keyword>
<dbReference type="InterPro" id="IPR000276">
    <property type="entry name" value="GPCR_Rhodpsn"/>
</dbReference>
<feature type="transmembrane region" description="Helical" evidence="10">
    <location>
        <begin position="1483"/>
        <end position="1503"/>
    </location>
</feature>
<feature type="disulfide bond" evidence="8">
    <location>
        <begin position="946"/>
        <end position="955"/>
    </location>
</feature>
<feature type="transmembrane region" description="Helical" evidence="10">
    <location>
        <begin position="1515"/>
        <end position="1536"/>
    </location>
</feature>
<name>A0A814P6R2_9BILA</name>
<dbReference type="InterPro" id="IPR036055">
    <property type="entry name" value="LDL_receptor-like_sf"/>
</dbReference>
<feature type="disulfide bond" evidence="9">
    <location>
        <begin position="234"/>
        <end position="246"/>
    </location>
</feature>
<dbReference type="InterPro" id="IPR051022">
    <property type="entry name" value="Notch_Cell-Fate_Det"/>
</dbReference>
<accession>A0A814P6R2</accession>
<evidence type="ECO:0000256" key="7">
    <source>
        <dbReference type="ARBA" id="ARBA00023157"/>
    </source>
</evidence>
<feature type="disulfide bond" evidence="9">
    <location>
        <begin position="675"/>
        <end position="690"/>
    </location>
</feature>
<evidence type="ECO:0000256" key="3">
    <source>
        <dbReference type="ARBA" id="ARBA00022692"/>
    </source>
</evidence>
<feature type="domain" description="EGF-like" evidence="11">
    <location>
        <begin position="993"/>
        <end position="1034"/>
    </location>
</feature>
<evidence type="ECO:0000256" key="6">
    <source>
        <dbReference type="ARBA" id="ARBA00023136"/>
    </source>
</evidence>
<dbReference type="OrthoDB" id="10077543at2759"/>
<dbReference type="Gene3D" id="1.20.1070.10">
    <property type="entry name" value="Rhodopsin 7-helix transmembrane proteins"/>
    <property type="match status" value="1"/>
</dbReference>
<dbReference type="PRINTS" id="PR00261">
    <property type="entry name" value="LDLRECEPTOR"/>
</dbReference>
<feature type="transmembrane region" description="Helical" evidence="10">
    <location>
        <begin position="1433"/>
        <end position="1455"/>
    </location>
</feature>
<comment type="subcellular location">
    <subcellularLocation>
        <location evidence="1">Membrane</location>
    </subcellularLocation>
</comment>
<dbReference type="SMART" id="SM00181">
    <property type="entry name" value="EGF"/>
    <property type="match status" value="3"/>
</dbReference>
<protein>
    <submittedName>
        <fullName evidence="14">Uncharacterized protein</fullName>
    </submittedName>
</protein>
<evidence type="ECO:0000256" key="1">
    <source>
        <dbReference type="ARBA" id="ARBA00004370"/>
    </source>
</evidence>
<evidence type="ECO:0000313" key="15">
    <source>
        <dbReference type="Proteomes" id="UP000663832"/>
    </source>
</evidence>
<gene>
    <name evidence="13" type="ORF">BJG266_LOCUS18031</name>
    <name evidence="14" type="ORF">QVE165_LOCUS20439</name>
</gene>
<comment type="caution">
    <text evidence="8">Lacks conserved residue(s) required for the propagation of feature annotation.</text>
</comment>
<dbReference type="EMBL" id="CAJNOI010000090">
    <property type="protein sequence ID" value="CAF1040346.1"/>
    <property type="molecule type" value="Genomic_DNA"/>
</dbReference>
<keyword evidence="15" id="KW-1185">Reference proteome</keyword>
<dbReference type="PROSITE" id="PS50262">
    <property type="entry name" value="G_PROTEIN_RECEP_F1_2"/>
    <property type="match status" value="1"/>
</dbReference>
<dbReference type="InterPro" id="IPR002172">
    <property type="entry name" value="LDrepeatLR_classA_rpt"/>
</dbReference>
<sequence>MDTSSLNKGKIIFQLLIIILIQWTTITCQLNLYHTDEAIESNSLQYHCLNYHVHREKPAYSKLLDMVDEVIPYCFRPVHYFEGSPETSVHPLSQKLSFEQLRLAHTTSEQLLSWSISIDVAQRYQLYLIEPNAAFNEDLYNCTEPWFGPRCQYSFPFGGRRSFNQIVEAAFHRRTSFSESPEVIVQMSCYVLLECHRNGQSWCLDWREVCNGIVDCFDEAVDEEYCFDMEINKCEKNEYRCHNGLCISSELWEEGEGGADCLDRSDEVLDAFYIASCFQDPTFRCEEHSCRAHEGTFPCGDGQCVNKFDECNNGRHRLLIESMTAKGNLTDECWIAMICLTELVEQIHGNSCKIWLMNDTIYEFLKQCNSFFQFPTISVHSGHIRFFYEEPYLRQKMDEFLSPDYFCYNQQLCEFIKPDLIRENLTCINMSKLTLNLDIKTGPWNELMWSIEEMFRPCLISHAISSNKTKTYVDHSLLYNCRNTSNFISVHRIMDGIQDCFHDDDENYRNSCKLNNQYRVKCHNTDTCWSPVWKQYACSMTGEDDKIPFQRFCDGINESIYYDNSGQYYNDEFDCEEWLCDNIYARCDGYWACADGRDENNCSQTKCRSGTHACVDRLNFTVICLPHTRVNDGEDDCLGASDEQHECRSIYPPSEVPERFRCFRDTKCLVPSELCNNNNDCPLHDDEKFCKTHQFNCTNDSTYNRSEIEEVLCGLSEQKNRRRQYFSVHTSSNYPSLENSVVDESLYWTTERHSIENVNIDHSDVNIWPWYCNRGLTIYLRSENDSFDNVCMCPPSYYGHLCQYQNQRISLTLHLSSVDRHATYAIIIMLIDDNDEQQEITAYDQFVYITKDSCSTKFDRYLLFSTRPKDLSKNYSIRIDAFEKNSITYVGSWHFPITFLFLPVNRLAISLILSNHIIQISSNCLITCNNGTCVKYLNKEKYFCRCHSQWTGIQCNIPISRQMCSNDSFYLGSVNDELICVCPLHKFGSQCMFTSACPTNICQNNGTCIPADVTTPDSSYTCVCPDQFFGVNCQYAKVKLDVSLIDMHIPSYLAAYFFTLSNKSDPMQTIILRKLTLFQHTATFHVSVSFHMAIIQSSGKYYLAVLQQSLHTNITTSIRPSQECIPAEQLLNSTVMKMVQYRRIIFFHILCHTHTDLMCFIDPAYLCLCTSDRHANCMEFKRDRNFQCSLTKNCADGAQCVQDHPVCPSTRICICPACFFGEECQFYTKGLGSTLDEILGYELKRNTILSKQPITVKVSAAITMIIFAVGLINCILSIMVCRRPASQKVGCGIYLLVASFNSITIMILFTLKFWLLFFSYQLVHEHRTLQVILFANCRVVEPLLKVLLNIDKWLNACVSIERIVSVHQGISFNTEKSKTIARYAVIVVFLINFGVYVLPIIKLHVFTDNIEERSWCVITYSSFMQTYNFTSIMFHYIGPLATNVISAITIIIITARQRYRTAAKSNPRFKDILKIKIKQYKHLIISPIIIIFLTVPHLIISFILKCDKSSHLLWFYLLGYFLSFIPSAFIFLIFILPAPVYRKEFMQIIAYIRRRFDIMKLNASGL</sequence>
<evidence type="ECO:0000256" key="9">
    <source>
        <dbReference type="PROSITE-ProRule" id="PRU00124"/>
    </source>
</evidence>
<dbReference type="GO" id="GO:0004930">
    <property type="term" value="F:G protein-coupled receptor activity"/>
    <property type="evidence" value="ECO:0007669"/>
    <property type="project" value="InterPro"/>
</dbReference>
<dbReference type="PROSITE" id="PS50068">
    <property type="entry name" value="LDLRA_2"/>
    <property type="match status" value="3"/>
</dbReference>
<organism evidence="14 15">
    <name type="scientific">Adineta steineri</name>
    <dbReference type="NCBI Taxonomy" id="433720"/>
    <lineage>
        <taxon>Eukaryota</taxon>
        <taxon>Metazoa</taxon>
        <taxon>Spiralia</taxon>
        <taxon>Gnathifera</taxon>
        <taxon>Rotifera</taxon>
        <taxon>Eurotatoria</taxon>
        <taxon>Bdelloidea</taxon>
        <taxon>Adinetida</taxon>
        <taxon>Adinetidae</taxon>
        <taxon>Adineta</taxon>
    </lineage>
</organism>
<dbReference type="Proteomes" id="UP000663832">
    <property type="component" value="Unassembled WGS sequence"/>
</dbReference>
<feature type="transmembrane region" description="Helical" evidence="10">
    <location>
        <begin position="1380"/>
        <end position="1401"/>
    </location>
</feature>
<feature type="disulfide bond" evidence="9">
    <location>
        <begin position="575"/>
        <end position="593"/>
    </location>
</feature>
<dbReference type="PROSITE" id="PS00022">
    <property type="entry name" value="EGF_1"/>
    <property type="match status" value="2"/>
</dbReference>
<dbReference type="Gene3D" id="4.10.400.10">
    <property type="entry name" value="Low-density Lipoprotein Receptor"/>
    <property type="match status" value="1"/>
</dbReference>
<evidence type="ECO:0000256" key="8">
    <source>
        <dbReference type="PROSITE-ProRule" id="PRU00076"/>
    </source>
</evidence>
<dbReference type="InterPro" id="IPR017452">
    <property type="entry name" value="GPCR_Rhodpsn_7TM"/>
</dbReference>
<dbReference type="Pfam" id="PF00001">
    <property type="entry name" value="7tm_1"/>
    <property type="match status" value="1"/>
</dbReference>
<dbReference type="SUPFAM" id="SSF57196">
    <property type="entry name" value="EGF/Laminin"/>
    <property type="match status" value="2"/>
</dbReference>
<feature type="domain" description="G-protein coupled receptors family 1 profile" evidence="12">
    <location>
        <begin position="1272"/>
        <end position="1534"/>
    </location>
</feature>
<evidence type="ECO:0000256" key="2">
    <source>
        <dbReference type="ARBA" id="ARBA00022536"/>
    </source>
</evidence>
<proteinExistence type="predicted"/>
<keyword evidence="2 8" id="KW-0245">EGF-like domain</keyword>
<dbReference type="SUPFAM" id="SSF81321">
    <property type="entry name" value="Family A G protein-coupled receptor-like"/>
    <property type="match status" value="1"/>
</dbReference>
<evidence type="ECO:0000256" key="10">
    <source>
        <dbReference type="SAM" id="Phobius"/>
    </source>
</evidence>
<evidence type="ECO:0000259" key="11">
    <source>
        <dbReference type="PROSITE" id="PS50026"/>
    </source>
</evidence>
<keyword evidence="3 10" id="KW-0812">Transmembrane</keyword>
<dbReference type="EMBL" id="CAJNOM010000128">
    <property type="protein sequence ID" value="CAF1103600.1"/>
    <property type="molecule type" value="Genomic_DNA"/>
</dbReference>
<feature type="disulfide bond" evidence="9">
    <location>
        <begin position="587"/>
        <end position="602"/>
    </location>
</feature>
<evidence type="ECO:0000256" key="5">
    <source>
        <dbReference type="ARBA" id="ARBA00022989"/>
    </source>
</evidence>